<dbReference type="EMBL" id="CACRUW010000053">
    <property type="protein sequence ID" value="VYU81239.1"/>
    <property type="molecule type" value="Genomic_DNA"/>
</dbReference>
<reference evidence="1" key="1">
    <citation type="submission" date="2019-11" db="EMBL/GenBank/DDBJ databases">
        <authorList>
            <person name="Feng L."/>
        </authorList>
    </citation>
    <scope>NUCLEOTIDE SEQUENCE</scope>
    <source>
        <strain evidence="1">PdistasonisLFYP31</strain>
    </source>
</reference>
<evidence type="ECO:0000313" key="1">
    <source>
        <dbReference type="EMBL" id="VYU81239.1"/>
    </source>
</evidence>
<protein>
    <submittedName>
        <fullName evidence="1">Uncharacterized protein</fullName>
    </submittedName>
</protein>
<sequence length="43" mass="5136">MKLQEALRLLDIVIDVNNQYSKQEQIRAAMRLEELLRLLLPKE</sequence>
<accession>A0A6N3I082</accession>
<name>A0A6N3I082_PARDI</name>
<proteinExistence type="predicted"/>
<dbReference type="RefSeq" id="WP_009018477.1">
    <property type="nucleotide sequence ID" value="NZ_CACRUW010000053.1"/>
</dbReference>
<gene>
    <name evidence="1" type="ORF">PDLFYP31_00752</name>
</gene>
<organism evidence="1">
    <name type="scientific">Parabacteroides distasonis</name>
    <dbReference type="NCBI Taxonomy" id="823"/>
    <lineage>
        <taxon>Bacteria</taxon>
        <taxon>Pseudomonadati</taxon>
        <taxon>Bacteroidota</taxon>
        <taxon>Bacteroidia</taxon>
        <taxon>Bacteroidales</taxon>
        <taxon>Tannerellaceae</taxon>
        <taxon>Parabacteroides</taxon>
    </lineage>
</organism>
<dbReference type="AlphaFoldDB" id="A0A6N3I082"/>